<reference evidence="2" key="1">
    <citation type="submission" date="2022-07" db="EMBL/GenBank/DDBJ databases">
        <title>Genome analysis of Parmales, a sister group of diatoms, reveals the evolutionary specialization of diatoms from phago-mixotrophs to photoautotrophs.</title>
        <authorList>
            <person name="Ban H."/>
            <person name="Sato S."/>
            <person name="Yoshikawa S."/>
            <person name="Kazumasa Y."/>
            <person name="Nakamura Y."/>
            <person name="Ichinomiya M."/>
            <person name="Saitoh K."/>
            <person name="Sato N."/>
            <person name="Blanc-Mathieu R."/>
            <person name="Endo H."/>
            <person name="Kuwata A."/>
            <person name="Ogata H."/>
        </authorList>
    </citation>
    <scope>NUCLEOTIDE SEQUENCE</scope>
</reference>
<dbReference type="SUPFAM" id="SSF56300">
    <property type="entry name" value="Metallo-dependent phosphatases"/>
    <property type="match status" value="1"/>
</dbReference>
<comment type="caution">
    <text evidence="2">The sequence shown here is derived from an EMBL/GenBank/DDBJ whole genome shotgun (WGS) entry which is preliminary data.</text>
</comment>
<dbReference type="InterPro" id="IPR029052">
    <property type="entry name" value="Metallo-depent_PP-like"/>
</dbReference>
<gene>
    <name evidence="2" type="ORF">TrRE_jg1385</name>
</gene>
<sequence>MIRRSLARLAPNHTNIRVRLACINDVYELENLPRLHSLLMNLKPQPNAVTLAGDFISPSTLSSIDGGRGMVKTLRACGITHVSLGNHEADVKQGVLRERLRELSKSVTVLNSNIGFKRRNAADDWITEETSSFSIVHSHCKTVSLALFGLMSDEPDMFRDGNFKGLQISSVPDSFSALASDVKHRHEPQAFIPMTHMSLRRDQDLAKYIGKSLELDGKVPLIIGGHEHEMMEIGTEEGVTIVKTGQDAERVAVLDLWFHWFSRELVKVEVNWLETKDWPECKVVASIRDK</sequence>
<dbReference type="EMBL" id="BRXZ01003058">
    <property type="protein sequence ID" value="GMH46592.1"/>
    <property type="molecule type" value="Genomic_DNA"/>
</dbReference>
<dbReference type="AlphaFoldDB" id="A0A9W7DLH0"/>
<name>A0A9W7DLH0_9STRA</name>
<feature type="non-terminal residue" evidence="2">
    <location>
        <position position="1"/>
    </location>
</feature>
<dbReference type="Gene3D" id="3.60.21.10">
    <property type="match status" value="1"/>
</dbReference>
<dbReference type="PANTHER" id="PTHR11575:SF48">
    <property type="entry name" value="5'-NUCLEOTIDASE"/>
    <property type="match status" value="1"/>
</dbReference>
<evidence type="ECO:0000259" key="1">
    <source>
        <dbReference type="Pfam" id="PF00149"/>
    </source>
</evidence>
<organism evidence="2 3">
    <name type="scientific">Triparma retinervis</name>
    <dbReference type="NCBI Taxonomy" id="2557542"/>
    <lineage>
        <taxon>Eukaryota</taxon>
        <taxon>Sar</taxon>
        <taxon>Stramenopiles</taxon>
        <taxon>Ochrophyta</taxon>
        <taxon>Bolidophyceae</taxon>
        <taxon>Parmales</taxon>
        <taxon>Triparmaceae</taxon>
        <taxon>Triparma</taxon>
    </lineage>
</organism>
<accession>A0A9W7DLH0</accession>
<dbReference type="OrthoDB" id="10252235at2759"/>
<dbReference type="GO" id="GO:0009166">
    <property type="term" value="P:nucleotide catabolic process"/>
    <property type="evidence" value="ECO:0007669"/>
    <property type="project" value="InterPro"/>
</dbReference>
<dbReference type="GO" id="GO:0016787">
    <property type="term" value="F:hydrolase activity"/>
    <property type="evidence" value="ECO:0007669"/>
    <property type="project" value="InterPro"/>
</dbReference>
<feature type="domain" description="Calcineurin-like phosphoesterase" evidence="1">
    <location>
        <begin position="19"/>
        <end position="229"/>
    </location>
</feature>
<dbReference type="Pfam" id="PF00149">
    <property type="entry name" value="Metallophos"/>
    <property type="match status" value="1"/>
</dbReference>
<protein>
    <recommendedName>
        <fullName evidence="1">Calcineurin-like phosphoesterase domain-containing protein</fullName>
    </recommendedName>
</protein>
<dbReference type="PANTHER" id="PTHR11575">
    <property type="entry name" value="5'-NUCLEOTIDASE-RELATED"/>
    <property type="match status" value="1"/>
</dbReference>
<evidence type="ECO:0000313" key="3">
    <source>
        <dbReference type="Proteomes" id="UP001165082"/>
    </source>
</evidence>
<dbReference type="Proteomes" id="UP001165082">
    <property type="component" value="Unassembled WGS sequence"/>
</dbReference>
<dbReference type="InterPro" id="IPR004843">
    <property type="entry name" value="Calcineurin-like_PHP"/>
</dbReference>
<proteinExistence type="predicted"/>
<keyword evidence="3" id="KW-1185">Reference proteome</keyword>
<evidence type="ECO:0000313" key="2">
    <source>
        <dbReference type="EMBL" id="GMH46592.1"/>
    </source>
</evidence>
<dbReference type="InterPro" id="IPR006179">
    <property type="entry name" value="5_nucleotidase/apyrase"/>
</dbReference>